<evidence type="ECO:0000259" key="4">
    <source>
        <dbReference type="Pfam" id="PF01420"/>
    </source>
</evidence>
<dbReference type="EMBL" id="JAATJH010000009">
    <property type="protein sequence ID" value="NJC28192.1"/>
    <property type="molecule type" value="Genomic_DNA"/>
</dbReference>
<dbReference type="InterPro" id="IPR000055">
    <property type="entry name" value="Restrct_endonuc_typeI_TRD"/>
</dbReference>
<dbReference type="Gene3D" id="1.10.287.1120">
    <property type="entry name" value="Bipartite methylase S protein"/>
    <property type="match status" value="1"/>
</dbReference>
<sequence>MMVVRLKQIIKGFESGVSVNGENRDLEIGEVGVLKVSAVSYGVFDPTAAKAVVEKDLDRVKCNPKKDHIIVSRANTPELVGACAYVFEDHPNLYLPDKLWQAIVDEAKVDSKYLFYQLRSPRIRYQIANLATGSSGSMKNISKSSFLSIPIPLPPLAEQRRIAGILSAWDAAIRVQEGLLVAKRGFRAGLVQRLFSRELRLPEFSESWINTTIDEFGTTFNGLTGKNKDDFGKGKPYVSYMNVYRNTFIKTSQSDLVKVGETEKQNTVRYGDIIFTTSSETPIEVGMSSVMLERGDEPYLNSFCFGLRPNKLEDIDPAFLGYLFRSPELRREISRLAQGSTRFNLGKGNFKKIEFSLPCLAEQHAIAGVLGLVDAEILGLAGELGLLRREKLGVMGKLLSGENHS</sequence>
<dbReference type="GO" id="GO:0009035">
    <property type="term" value="F:type I site-specific deoxyribonuclease activity"/>
    <property type="evidence" value="ECO:0007669"/>
    <property type="project" value="UniProtKB-EC"/>
</dbReference>
<dbReference type="RefSeq" id="WP_168039964.1">
    <property type="nucleotide sequence ID" value="NZ_JAATJH010000009.1"/>
</dbReference>
<dbReference type="Gene3D" id="3.90.220.20">
    <property type="entry name" value="DNA methylase specificity domains"/>
    <property type="match status" value="2"/>
</dbReference>
<dbReference type="CDD" id="cd17261">
    <property type="entry name" value="RMtype1_S_EcoKI-TRD2-CR2_like"/>
    <property type="match status" value="1"/>
</dbReference>
<dbReference type="EC" id="3.1.21.3" evidence="5"/>
<organism evidence="5 6">
    <name type="scientific">Neolewinella antarctica</name>
    <dbReference type="NCBI Taxonomy" id="442734"/>
    <lineage>
        <taxon>Bacteria</taxon>
        <taxon>Pseudomonadati</taxon>
        <taxon>Bacteroidota</taxon>
        <taxon>Saprospiria</taxon>
        <taxon>Saprospirales</taxon>
        <taxon>Lewinellaceae</taxon>
        <taxon>Neolewinella</taxon>
    </lineage>
</organism>
<proteinExistence type="inferred from homology"/>
<feature type="domain" description="Type I restriction modification DNA specificity" evidence="4">
    <location>
        <begin position="207"/>
        <end position="375"/>
    </location>
</feature>
<evidence type="ECO:0000256" key="2">
    <source>
        <dbReference type="ARBA" id="ARBA00022747"/>
    </source>
</evidence>
<comment type="similarity">
    <text evidence="1">Belongs to the type-I restriction system S methylase family.</text>
</comment>
<dbReference type="PANTHER" id="PTHR30408:SF12">
    <property type="entry name" value="TYPE I RESTRICTION ENZYME MJAVIII SPECIFICITY SUBUNIT"/>
    <property type="match status" value="1"/>
</dbReference>
<keyword evidence="3" id="KW-0238">DNA-binding</keyword>
<evidence type="ECO:0000256" key="1">
    <source>
        <dbReference type="ARBA" id="ARBA00010923"/>
    </source>
</evidence>
<dbReference type="PANTHER" id="PTHR30408">
    <property type="entry name" value="TYPE-1 RESTRICTION ENZYME ECOKI SPECIFICITY PROTEIN"/>
    <property type="match status" value="1"/>
</dbReference>
<dbReference type="SUPFAM" id="SSF116734">
    <property type="entry name" value="DNA methylase specificity domain"/>
    <property type="match status" value="2"/>
</dbReference>
<dbReference type="InterPro" id="IPR052021">
    <property type="entry name" value="Type-I_RS_S_subunit"/>
</dbReference>
<comment type="caution">
    <text evidence="5">The sequence shown here is derived from an EMBL/GenBank/DDBJ whole genome shotgun (WGS) entry which is preliminary data.</text>
</comment>
<dbReference type="Pfam" id="PF01420">
    <property type="entry name" value="Methylase_S"/>
    <property type="match status" value="2"/>
</dbReference>
<accession>A0ABX0XG54</accession>
<protein>
    <submittedName>
        <fullName evidence="5">Type I restriction enzyme S subunit</fullName>
        <ecNumber evidence="5">3.1.21.3</ecNumber>
    </submittedName>
</protein>
<evidence type="ECO:0000256" key="3">
    <source>
        <dbReference type="ARBA" id="ARBA00023125"/>
    </source>
</evidence>
<keyword evidence="6" id="KW-1185">Reference proteome</keyword>
<name>A0ABX0XG54_9BACT</name>
<reference evidence="5 6" key="1">
    <citation type="submission" date="2020-03" db="EMBL/GenBank/DDBJ databases">
        <title>Genomic Encyclopedia of Type Strains, Phase IV (KMG-IV): sequencing the most valuable type-strain genomes for metagenomic binning, comparative biology and taxonomic classification.</title>
        <authorList>
            <person name="Goeker M."/>
        </authorList>
    </citation>
    <scope>NUCLEOTIDE SEQUENCE [LARGE SCALE GENOMIC DNA]</scope>
    <source>
        <strain evidence="5 6">DSM 105096</strain>
    </source>
</reference>
<keyword evidence="5" id="KW-0378">Hydrolase</keyword>
<gene>
    <name evidence="5" type="ORF">GGR27_003713</name>
</gene>
<feature type="domain" description="Type I restriction modification DNA specificity" evidence="4">
    <location>
        <begin position="3"/>
        <end position="178"/>
    </location>
</feature>
<keyword evidence="2" id="KW-0680">Restriction system</keyword>
<dbReference type="Proteomes" id="UP000770785">
    <property type="component" value="Unassembled WGS sequence"/>
</dbReference>
<evidence type="ECO:0000313" key="6">
    <source>
        <dbReference type="Proteomes" id="UP000770785"/>
    </source>
</evidence>
<evidence type="ECO:0000313" key="5">
    <source>
        <dbReference type="EMBL" id="NJC28192.1"/>
    </source>
</evidence>
<dbReference type="InterPro" id="IPR044946">
    <property type="entry name" value="Restrct_endonuc_typeI_TRD_sf"/>
</dbReference>